<evidence type="ECO:0000313" key="2">
    <source>
        <dbReference type="EMBL" id="HGN37555.1"/>
    </source>
</evidence>
<name>A0A7J3IAE1_9CREN</name>
<feature type="transmembrane region" description="Helical" evidence="1">
    <location>
        <begin position="158"/>
        <end position="179"/>
    </location>
</feature>
<feature type="transmembrane region" description="Helical" evidence="1">
    <location>
        <begin position="49"/>
        <end position="75"/>
    </location>
</feature>
<gene>
    <name evidence="2" type="ORF">ENT87_08445</name>
</gene>
<sequence>MHIYIHKSFGREILRKMIHLMFALALAIPLTPFYRQIFLDIGFPYDATVFTYALLTFISAFINSLQIRVPSIYAASLKMLRDFRKKVIEYISENIKVENISDILRDIDGAFDKHEEKFTEFITSVEREYERKYGYIGMTFGIVSITLAYTLFGSLPTLYGILALAVVDPITAIVTLLTVERFRKISKHTIPSIIAAFTAYTITCFLIDNNITTAISISLIAVLVELFSPEDNLTLPIIVAVFSHIFHL</sequence>
<keyword evidence="1" id="KW-0812">Transmembrane</keyword>
<keyword evidence="1" id="KW-0472">Membrane</keyword>
<reference evidence="2" key="1">
    <citation type="journal article" date="2020" name="mSystems">
        <title>Genome- and Community-Level Interaction Insights into Carbon Utilization and Element Cycling Functions of Hydrothermarchaeota in Hydrothermal Sediment.</title>
        <authorList>
            <person name="Zhou Z."/>
            <person name="Liu Y."/>
            <person name="Xu W."/>
            <person name="Pan J."/>
            <person name="Luo Z.H."/>
            <person name="Li M."/>
        </authorList>
    </citation>
    <scope>NUCLEOTIDE SEQUENCE [LARGE SCALE GENOMIC DNA]</scope>
    <source>
        <strain evidence="2">SpSt-618</strain>
    </source>
</reference>
<proteinExistence type="predicted"/>
<feature type="transmembrane region" description="Helical" evidence="1">
    <location>
        <begin position="20"/>
        <end position="37"/>
    </location>
</feature>
<evidence type="ECO:0000256" key="1">
    <source>
        <dbReference type="SAM" id="Phobius"/>
    </source>
</evidence>
<dbReference type="EMBL" id="DTAI01000252">
    <property type="protein sequence ID" value="HGN37555.1"/>
    <property type="molecule type" value="Genomic_DNA"/>
</dbReference>
<keyword evidence="1" id="KW-1133">Transmembrane helix</keyword>
<accession>A0A7J3IAE1</accession>
<comment type="caution">
    <text evidence="2">The sequence shown here is derived from an EMBL/GenBank/DDBJ whole genome shotgun (WGS) entry which is preliminary data.</text>
</comment>
<feature type="transmembrane region" description="Helical" evidence="1">
    <location>
        <begin position="133"/>
        <end position="152"/>
    </location>
</feature>
<evidence type="ECO:0008006" key="3">
    <source>
        <dbReference type="Google" id="ProtNLM"/>
    </source>
</evidence>
<organism evidence="2">
    <name type="scientific">Ignisphaera aggregans</name>
    <dbReference type="NCBI Taxonomy" id="334771"/>
    <lineage>
        <taxon>Archaea</taxon>
        <taxon>Thermoproteota</taxon>
        <taxon>Thermoprotei</taxon>
        <taxon>Desulfurococcales</taxon>
        <taxon>Desulfurococcaceae</taxon>
        <taxon>Ignisphaera</taxon>
    </lineage>
</organism>
<protein>
    <recommendedName>
        <fullName evidence="3">Phosphatidate cytidylyltransferase</fullName>
    </recommendedName>
</protein>
<dbReference type="AlphaFoldDB" id="A0A7J3IAE1"/>